<keyword evidence="1" id="KW-0472">Membrane</keyword>
<dbReference type="RefSeq" id="WP_187319041.1">
    <property type="nucleotide sequence ID" value="NZ_JACSCY010000004.1"/>
</dbReference>
<evidence type="ECO:0000313" key="2">
    <source>
        <dbReference type="EMBL" id="MBC6610754.1"/>
    </source>
</evidence>
<keyword evidence="1" id="KW-1133">Transmembrane helix</keyword>
<dbReference type="Proteomes" id="UP000622017">
    <property type="component" value="Unassembled WGS sequence"/>
</dbReference>
<dbReference type="EMBL" id="JACSCY010000004">
    <property type="protein sequence ID" value="MBC6610754.1"/>
    <property type="molecule type" value="Genomic_DNA"/>
</dbReference>
<sequence>MKNLLLCYRLLLSLSLISCQNTRVITLLPKTSAVASSLPKASASAPILRDYVLSGDNTLHRESIEATYAGASAKAKSVSNAGFILPQRASHHKMMQPKLQLILPDTSSAQQAIEPTPQQIRDADILNRALRVIGVLFLLLGVVFVIAAFAFGTTILSPVYVVYGLFSILLSVPFLLFVSRNSTRGLMLQKARAARRAAE</sequence>
<evidence type="ECO:0000256" key="1">
    <source>
        <dbReference type="SAM" id="Phobius"/>
    </source>
</evidence>
<feature type="transmembrane region" description="Helical" evidence="1">
    <location>
        <begin position="159"/>
        <end position="178"/>
    </location>
</feature>
<keyword evidence="1" id="KW-0812">Transmembrane</keyword>
<comment type="caution">
    <text evidence="2">The sequence shown here is derived from an EMBL/GenBank/DDBJ whole genome shotgun (WGS) entry which is preliminary data.</text>
</comment>
<feature type="transmembrane region" description="Helical" evidence="1">
    <location>
        <begin position="129"/>
        <end position="152"/>
    </location>
</feature>
<evidence type="ECO:0000313" key="3">
    <source>
        <dbReference type="Proteomes" id="UP000622017"/>
    </source>
</evidence>
<accession>A0ABR7MIS5</accession>
<organism evidence="2 3">
    <name type="scientific">Hymenobacter citatus</name>
    <dbReference type="NCBI Taxonomy" id="2763506"/>
    <lineage>
        <taxon>Bacteria</taxon>
        <taxon>Pseudomonadati</taxon>
        <taxon>Bacteroidota</taxon>
        <taxon>Cytophagia</taxon>
        <taxon>Cytophagales</taxon>
        <taxon>Hymenobacteraceae</taxon>
        <taxon>Hymenobacter</taxon>
    </lineage>
</organism>
<proteinExistence type="predicted"/>
<name>A0ABR7MIS5_9BACT</name>
<gene>
    <name evidence="2" type="ORF">H8B15_07455</name>
</gene>
<protein>
    <submittedName>
        <fullName evidence="2">Uncharacterized protein</fullName>
    </submittedName>
</protein>
<keyword evidence="3" id="KW-1185">Reference proteome</keyword>
<reference evidence="2 3" key="1">
    <citation type="submission" date="2020-08" db="EMBL/GenBank/DDBJ databases">
        <title>Hymenobacter sp.</title>
        <authorList>
            <person name="Kim M.K."/>
        </authorList>
    </citation>
    <scope>NUCLEOTIDE SEQUENCE [LARGE SCALE GENOMIC DNA]</scope>
    <source>
        <strain evidence="2 3">BT507</strain>
    </source>
</reference>